<dbReference type="EMBL" id="ACEP01000094">
    <property type="protein sequence ID" value="EEG36041.1"/>
    <property type="molecule type" value="Genomic_DNA"/>
</dbReference>
<protein>
    <submittedName>
        <fullName evidence="1">Uncharacterized protein</fullName>
    </submittedName>
</protein>
<reference evidence="1 2" key="2">
    <citation type="submission" date="2009-02" db="EMBL/GenBank/DDBJ databases">
        <title>Draft genome sequence of Eubacterium hallii (DSM 3353).</title>
        <authorList>
            <person name="Sudarsanam P."/>
            <person name="Ley R."/>
            <person name="Guruge J."/>
            <person name="Turnbaugh P.J."/>
            <person name="Mahowald M."/>
            <person name="Liep D."/>
            <person name="Gordon J."/>
        </authorList>
    </citation>
    <scope>NUCLEOTIDE SEQUENCE [LARGE SCALE GENOMIC DNA]</scope>
    <source>
        <strain evidence="1 2">DSM 3353</strain>
    </source>
</reference>
<comment type="caution">
    <text evidence="1">The sequence shown here is derived from an EMBL/GenBank/DDBJ whole genome shotgun (WGS) entry which is preliminary data.</text>
</comment>
<dbReference type="eggNOG" id="ENOG5033VFU">
    <property type="taxonomic scope" value="Bacteria"/>
</dbReference>
<evidence type="ECO:0000313" key="1">
    <source>
        <dbReference type="EMBL" id="EEG36041.1"/>
    </source>
</evidence>
<dbReference type="Proteomes" id="UP000003174">
    <property type="component" value="Unassembled WGS sequence"/>
</dbReference>
<proteinExistence type="predicted"/>
<gene>
    <name evidence="1" type="ORF">EUBHAL_02145</name>
</gene>
<sequence length="181" mass="21284">MIYTPMNLSLNELTKMATQEVNFDETFFTNIEECIKYNSIGTLNWAIHTLTIIRERIDVGQKVKYKDIDLTPDTYKKLLHEHYGIYVVKGVYPKMSLKHKVYFKLENTENGMDLIYTGQEENKLFRWIADINENESLVRVLPTNVVYIRNIKLGSLTPFVTEHNSVYVYNEKTGKIEEVFE</sequence>
<evidence type="ECO:0000313" key="2">
    <source>
        <dbReference type="Proteomes" id="UP000003174"/>
    </source>
</evidence>
<dbReference type="AlphaFoldDB" id="C0EXK3"/>
<accession>C0EXK3</accession>
<organism evidence="1 2">
    <name type="scientific">Anaerobutyricum hallii DSM 3353</name>
    <dbReference type="NCBI Taxonomy" id="411469"/>
    <lineage>
        <taxon>Bacteria</taxon>
        <taxon>Bacillati</taxon>
        <taxon>Bacillota</taxon>
        <taxon>Clostridia</taxon>
        <taxon>Lachnospirales</taxon>
        <taxon>Lachnospiraceae</taxon>
        <taxon>Anaerobutyricum</taxon>
    </lineage>
</organism>
<name>C0EXK3_9FIRM</name>
<reference evidence="1 2" key="1">
    <citation type="submission" date="2009-01" db="EMBL/GenBank/DDBJ databases">
        <authorList>
            <person name="Fulton L."/>
            <person name="Clifton S."/>
            <person name="Fulton B."/>
            <person name="Xu J."/>
            <person name="Minx P."/>
            <person name="Pepin K.H."/>
            <person name="Johnson M."/>
            <person name="Bhonagiri V."/>
            <person name="Nash W.E."/>
            <person name="Mardis E.R."/>
            <person name="Wilson R.K."/>
        </authorList>
    </citation>
    <scope>NUCLEOTIDE SEQUENCE [LARGE SCALE GENOMIC DNA]</scope>
    <source>
        <strain evidence="1 2">DSM 3353</strain>
    </source>
</reference>